<dbReference type="Gene3D" id="2.130.10.30">
    <property type="entry name" value="Regulator of chromosome condensation 1/beta-lactamase-inhibitor protein II"/>
    <property type="match status" value="1"/>
</dbReference>
<organism evidence="2 3">
    <name type="scientific">Cymbomonas tetramitiformis</name>
    <dbReference type="NCBI Taxonomy" id="36881"/>
    <lineage>
        <taxon>Eukaryota</taxon>
        <taxon>Viridiplantae</taxon>
        <taxon>Chlorophyta</taxon>
        <taxon>Pyramimonadophyceae</taxon>
        <taxon>Pyramimonadales</taxon>
        <taxon>Pyramimonadaceae</taxon>
        <taxon>Cymbomonas</taxon>
    </lineage>
</organism>
<dbReference type="InterPro" id="IPR009091">
    <property type="entry name" value="RCC1/BLIP-II"/>
</dbReference>
<evidence type="ECO:0000256" key="1">
    <source>
        <dbReference type="PROSITE-ProRule" id="PRU00235"/>
    </source>
</evidence>
<dbReference type="AlphaFoldDB" id="A0AAE0L5H7"/>
<evidence type="ECO:0000313" key="3">
    <source>
        <dbReference type="Proteomes" id="UP001190700"/>
    </source>
</evidence>
<dbReference type="EMBL" id="LGRX02008955">
    <property type="protein sequence ID" value="KAK3272465.1"/>
    <property type="molecule type" value="Genomic_DNA"/>
</dbReference>
<name>A0AAE0L5H7_9CHLO</name>
<keyword evidence="3" id="KW-1185">Reference proteome</keyword>
<dbReference type="InterPro" id="IPR000408">
    <property type="entry name" value="Reg_chr_condens"/>
</dbReference>
<sequence>MIVRMRSSAERGSGWEGVDERDFWCAGGVVYATGGEVYATGANSNGQLGTRSARNPPVRVMAGHVVAQATAGDRFTVFVTSGEDCNQVATVGM</sequence>
<gene>
    <name evidence="2" type="ORF">CYMTET_19238</name>
</gene>
<accession>A0AAE0L5H7</accession>
<dbReference type="Pfam" id="PF00415">
    <property type="entry name" value="RCC1"/>
    <property type="match status" value="1"/>
</dbReference>
<evidence type="ECO:0000313" key="2">
    <source>
        <dbReference type="EMBL" id="KAK3272465.1"/>
    </source>
</evidence>
<proteinExistence type="predicted"/>
<dbReference type="Proteomes" id="UP001190700">
    <property type="component" value="Unassembled WGS sequence"/>
</dbReference>
<dbReference type="SUPFAM" id="SSF50985">
    <property type="entry name" value="RCC1/BLIP-II"/>
    <property type="match status" value="1"/>
</dbReference>
<reference evidence="2 3" key="1">
    <citation type="journal article" date="2015" name="Genome Biol. Evol.">
        <title>Comparative Genomics of a Bacterivorous Green Alga Reveals Evolutionary Causalities and Consequences of Phago-Mixotrophic Mode of Nutrition.</title>
        <authorList>
            <person name="Burns J.A."/>
            <person name="Paasch A."/>
            <person name="Narechania A."/>
            <person name="Kim E."/>
        </authorList>
    </citation>
    <scope>NUCLEOTIDE SEQUENCE [LARGE SCALE GENOMIC DNA]</scope>
    <source>
        <strain evidence="2 3">PLY_AMNH</strain>
    </source>
</reference>
<protein>
    <submittedName>
        <fullName evidence="2">Uncharacterized protein</fullName>
    </submittedName>
</protein>
<dbReference type="PROSITE" id="PS50012">
    <property type="entry name" value="RCC1_3"/>
    <property type="match status" value="1"/>
</dbReference>
<comment type="caution">
    <text evidence="2">The sequence shown here is derived from an EMBL/GenBank/DDBJ whole genome shotgun (WGS) entry which is preliminary data.</text>
</comment>
<feature type="repeat" description="RCC1" evidence="1">
    <location>
        <begin position="35"/>
        <end position="82"/>
    </location>
</feature>